<accession>A0A7C9RH08</accession>
<comment type="caution">
    <text evidence="1">The sequence shown here is derived from an EMBL/GenBank/DDBJ whole genome shotgun (WGS) entry which is preliminary data.</text>
</comment>
<keyword evidence="2" id="KW-1185">Reference proteome</keyword>
<feature type="non-terminal residue" evidence="1">
    <location>
        <position position="2645"/>
    </location>
</feature>
<evidence type="ECO:0000313" key="2">
    <source>
        <dbReference type="Proteomes" id="UP000480266"/>
    </source>
</evidence>
<dbReference type="EMBL" id="JAAMRR010000258">
    <property type="protein sequence ID" value="NGX94616.1"/>
    <property type="molecule type" value="Genomic_DNA"/>
</dbReference>
<name>A0A7C9RH08_9BRAD</name>
<organism evidence="1 2">
    <name type="scientific">Candidatus Afipia apatlaquensis</name>
    <dbReference type="NCBI Taxonomy" id="2712852"/>
    <lineage>
        <taxon>Bacteria</taxon>
        <taxon>Pseudomonadati</taxon>
        <taxon>Pseudomonadota</taxon>
        <taxon>Alphaproteobacteria</taxon>
        <taxon>Hyphomicrobiales</taxon>
        <taxon>Nitrobacteraceae</taxon>
        <taxon>Afipia</taxon>
    </lineage>
</organism>
<proteinExistence type="predicted"/>
<dbReference type="Proteomes" id="UP000480266">
    <property type="component" value="Unassembled WGS sequence"/>
</dbReference>
<evidence type="ECO:0000313" key="1">
    <source>
        <dbReference type="EMBL" id="NGX94616.1"/>
    </source>
</evidence>
<gene>
    <name evidence="1" type="ORF">G4V63_05095</name>
</gene>
<protein>
    <recommendedName>
        <fullName evidence="3">DUF3739 domain-containing protein</fullName>
    </recommendedName>
</protein>
<evidence type="ECO:0008006" key="3">
    <source>
        <dbReference type="Google" id="ProtNLM"/>
    </source>
</evidence>
<sequence length="2645" mass="270663">MSPTISTGGDLIIDAPYIGLLNTIDTLVPATGGTPTGTVTLRGRQIDITGIARFDASVAHATLDASGDMRLIGVDRAGWYRQFDPAFQATDPTLKGAIAVNGDLTLKAAQIYPTTGSTFTITSAAADGTITIGRNGSDAPPAPYTAGANLTIQAAHIVQGGVIRAPFGTLTLGGNDPMLATSTGTPQIAPATQSVVLADGSITSVSAGGLSIPYGTTTDTIEWYFTPTSTSKLEGPPVKVLALSGKDITLAQGATVDLSGGGDVYAYEFVPGTGGSRDVLSQFNTDQYSANVIGGVGYQYPDRRQVYAIVPGLSDAPVSVHDPIYSAGYANLLSASGVGRRVWLAGGNGLAAGWYTLLPAQYAMLPGGMRVVERTGAKHVMPNSSVKLGDGSLLVSGRYGDALSGASDYQVRQFSVMSQDAIRSYSNIVLTSGNDFALSQAAAQGLVAARNGLDAGRLVFNPLSTLTIDAQVLGTPAQGGRGSQVDIGGNRIVITSTTADTVPVGAIHLTAESLNNLNAESLLIGATRTDNVDGTTSLTITGRSIVVENDATHPLVGPEILFAVDDGVTNQVAAELIMRDGASVIATGVVNDQRAGAYIIDGRVTVTNTSGNLDDPDYAGGTQIFHLPVNSATGALVRVANGPQRVVQRLRTSPDPLLPGQTGTPTGPDASLIVGNVTLQGGTIGFDTSHSVSIGSNAQLRGRDIALGAAAMAFTTGTQPSNVVVITPELQAILSQGDQLTLRSQSFIGFDNGSYQFKSVAFDAATLEALEGGTVTLNGNSVQLSNAGAAGTVAGGTGTLNIVADQIGFGSGTMATVGFGNGVNLTAREGLFSGRTPVNSAIAPVVRFLSPAVEAPDMRGVFDIGAANLSIVAPYIGDAGRRGVSTDPAASLTLRTTGNVAITSAGTSAIDLAPYPGIPGSSVTIEGNDISIAGTMMRATAGALTVRATGNIALSGGARLETPGYSQTFGDQFDPQTKSALGGTLMLSALGTSGIALGDSTLSVGNGTGDAGTLKLSAANGTIDWGTVTLDGKGGDGGQGGTFSIDTQGGIDLVAINTRIGANGFTGGFMARTRTGNIELAAGQTLRSGTVNLTADGGFVIVGGTIDTSGVNGGNIELYGTHGVTLQGTALLDSHANGYTAADDTRQARAGDITLGTDFVPGTTIIQSDGSVTGTSGTITIAAGASIDASAHQPGDRLVRIMRGGFVNYAYVQGDEGGVVTLRAPVVAGGGGDTVNVNVGSANSILGARAIELVGFKRWDLAQVAASGLYKGVTHDAVTNTVTLDVAEDLDTANFDGSRSAVGGVNFLGDNGSGSVVDFVQNFNVSAAYGNLGGLAARENFHARPGLDLAATGSVILKSNWNLGAGTVNLQAALAAGSIRLMPMLQRAGEPTTGYVVKSGSEGKVFAENTRLIYRTNHGDVAGEAPVLSLRAGGALTLNGSLTDGFFLFRDQTDRTYRQALNKNYSTDWLLTLNGGFSSGNGENNLTDWSAWTGAATPSVYLGLSVAARSAAFQAESVQPINTNNVPYSTLGNSPAAQGTYMAADGLDNVDGGGDPLGSAAVFPLLPGNKAAASTSYILAAGAAGLSGGSVLNASADPFRFNLASMADLTVAGRSFYRSPAGAALSTTDGVNLAGLKVDNFVVGTGGGIGFSGTTRPAAGGMLALADWLAQATNPNAFRGVSDTAVAILYLGRNNVASDDPNRALVLNLFAAFAAERGLVLNSNDPNTGWRRSSLSATDASTTFIAMSVKNFKLFVADRLIPAIPQIEANLRSVTAVAGALPLPGGTTPSNGAGSSTMVRTMVRTGTGSIRLGAGGDVDLTDGPLTYTNTSGTQVCTVSSASCNIQVGGVAVYTAGHLVAPISTVLPDPVTGTLVPVATPTPAASIFATPYTLGSSALFSYSIALGTLAADTVALTGGGDISVAAQGSVLSRRDMRAGSSDVAQPWIGNIVLNSTIERGAQPHQPWRRVDEGADIGGKPTATISTQLFFEGIGALGGGNVTINAGRSVSDVTVVSETSLVSTRTTPSGGLATNMLLTFGGGNVAIRAGDDILAARVDVPAGTVLMAAGGDIGATTPIQVGTTSSNFSYVDLNGTRSQQLYQQYGTPELPTFILNETRVRIDDATVDLVAGGDITLKGIAPLDGFYSPYAALNLTAGGSVTVNNNIQMESHNGQTVMGTVAVYPGTLSAIAMTGDVELKTLAAPVTFRPGQDPASGMVSPILPSYNATAPEEILMAPSPYGQLRIMAGGNILPSKIAMLDIDPNYLPGLFTLGGSILYVTLNPINDNRANRPYQWDTLGFPFYKSTLSVPQLKRQHSSPPLHADDHEPVYISAGGDIGNKDAGLSLSLPKQARVFAGRDIVNMIFLGQNLDPSDMTRVVAGRDIIGTSSLVTASYPDFSTIPVTFHSRGLQPAMLGNTFVLGGPGHLSVEAGRNLGPFLNSADIYDTSRFADPLPLLRYGGGIITVGNDWNPYLPPVSASITATFGTGKGADYTALRESYVRPGSEAWALGDYGAKLITWMKKNAADELQASYGTTEVTADDAYATFVTLSGLRQRPFLLDEVYFNELRAPADQNGPSYMKYSRGYEAVNTLFPASLGYTANGLDGGAKAEMIHTGDRSRYCRRSVRSAPLMLDAAVRKRCAGGDA</sequence>
<reference evidence="1" key="1">
    <citation type="submission" date="2020-02" db="EMBL/GenBank/DDBJ databases">
        <title>Draft genome sequence of Candidatus Afipia apatlaquensis IBT-C3, a potential strain for decolorization of textile dyes.</title>
        <authorList>
            <person name="Sanchez-Reyes A."/>
            <person name="Breton-Deval L."/>
            <person name="Mangelson H."/>
            <person name="Sanchez-Flores A."/>
        </authorList>
    </citation>
    <scope>NUCLEOTIDE SEQUENCE [LARGE SCALE GENOMIC DNA]</scope>
    <source>
        <strain evidence="1">IBT-C3</strain>
    </source>
</reference>